<sequence>MTTWNDETLFSEIESLALDVTEEQYRIQPDLMDRYGRAGFEKSRRDTVYTLNYLAEGVLMDSPSLFLHYIGWLKQLLAGYGLTEADIRKKLELILDRVRAGRQGEMTERTIHILEMGIERTREPAEVPPFIAEDRLFGREARRYLDALLRSDRLGAYGVVDEMFERGETIRDIYRYVFQASQYEVGRLWQTQQISVADEHYCTAITQSAMSRLYAHWIGGERPKRGSVLVSACVGGEMHEIGLRMLTDVFELEGWDTYYMGANADEDRLAETVARRGADIVALSATMTFHVRLMKKLIARLRADERLTGVKIMVGGLPFNVDPFLWKRVGADGYAPDAEVALQEADRILKERTIVATPEEAGEHPEAEGGHQLGS</sequence>
<dbReference type="PROSITE" id="PS51332">
    <property type="entry name" value="B12_BINDING"/>
    <property type="match status" value="1"/>
</dbReference>
<accession>A0ABX0F5B6</accession>
<dbReference type="Pfam" id="PF02310">
    <property type="entry name" value="B12-binding"/>
    <property type="match status" value="1"/>
</dbReference>
<keyword evidence="1" id="KW-0479">Metal-binding</keyword>
<dbReference type="InterPro" id="IPR006158">
    <property type="entry name" value="Cobalamin-bd"/>
</dbReference>
<dbReference type="EMBL" id="JAAFGS010000003">
    <property type="protein sequence ID" value="NGZ75568.1"/>
    <property type="molecule type" value="Genomic_DNA"/>
</dbReference>
<keyword evidence="2" id="KW-0170">Cobalt</keyword>
<dbReference type="SUPFAM" id="SSF52242">
    <property type="entry name" value="Cobalamin (vitamin B12)-binding domain"/>
    <property type="match status" value="1"/>
</dbReference>
<evidence type="ECO:0000313" key="5">
    <source>
        <dbReference type="EMBL" id="NGZ75568.1"/>
    </source>
</evidence>
<dbReference type="RefSeq" id="WP_166273992.1">
    <property type="nucleotide sequence ID" value="NZ_JAAFGS010000003.1"/>
</dbReference>
<dbReference type="InterPro" id="IPR036724">
    <property type="entry name" value="Cobalamin-bd_sf"/>
</dbReference>
<dbReference type="InterPro" id="IPR036594">
    <property type="entry name" value="Meth_synthase_dom"/>
</dbReference>
<dbReference type="Gene3D" id="3.40.50.280">
    <property type="entry name" value="Cobalamin-binding domain"/>
    <property type="match status" value="1"/>
</dbReference>
<organism evidence="5 6">
    <name type="scientific">Saccharibacillus alkalitolerans</name>
    <dbReference type="NCBI Taxonomy" id="2705290"/>
    <lineage>
        <taxon>Bacteria</taxon>
        <taxon>Bacillati</taxon>
        <taxon>Bacillota</taxon>
        <taxon>Bacilli</taxon>
        <taxon>Bacillales</taxon>
        <taxon>Paenibacillaceae</taxon>
        <taxon>Saccharibacillus</taxon>
    </lineage>
</organism>
<evidence type="ECO:0000259" key="4">
    <source>
        <dbReference type="PROSITE" id="PS51332"/>
    </source>
</evidence>
<gene>
    <name evidence="5" type="ORF">GYN08_09555</name>
</gene>
<proteinExistence type="predicted"/>
<evidence type="ECO:0000256" key="1">
    <source>
        <dbReference type="ARBA" id="ARBA00022723"/>
    </source>
</evidence>
<dbReference type="InterPro" id="IPR003759">
    <property type="entry name" value="Cbl-bd_cap"/>
</dbReference>
<dbReference type="Pfam" id="PF02607">
    <property type="entry name" value="B12-binding_2"/>
    <property type="match status" value="1"/>
</dbReference>
<reference evidence="5 6" key="1">
    <citation type="submission" date="2020-01" db="EMBL/GenBank/DDBJ databases">
        <title>Polyphasic characterisation and genomic insights into a novel alkali tolerant bacterium VR-M41.</title>
        <authorList>
            <person name="Vemuluri V.R."/>
        </authorList>
    </citation>
    <scope>NUCLEOTIDE SEQUENCE [LARGE SCALE GENOMIC DNA]</scope>
    <source>
        <strain evidence="5 6">VR-M41</strain>
    </source>
</reference>
<feature type="region of interest" description="Disordered" evidence="3">
    <location>
        <begin position="354"/>
        <end position="375"/>
    </location>
</feature>
<dbReference type="PANTHER" id="PTHR45833">
    <property type="entry name" value="METHIONINE SYNTHASE"/>
    <property type="match status" value="1"/>
</dbReference>
<dbReference type="PANTHER" id="PTHR45833:SF1">
    <property type="entry name" value="METHIONINE SYNTHASE"/>
    <property type="match status" value="1"/>
</dbReference>
<evidence type="ECO:0000256" key="2">
    <source>
        <dbReference type="ARBA" id="ARBA00023285"/>
    </source>
</evidence>
<dbReference type="InterPro" id="IPR050554">
    <property type="entry name" value="Met_Synthase/Corrinoid"/>
</dbReference>
<evidence type="ECO:0000313" key="6">
    <source>
        <dbReference type="Proteomes" id="UP000800303"/>
    </source>
</evidence>
<evidence type="ECO:0000256" key="3">
    <source>
        <dbReference type="SAM" id="MobiDB-lite"/>
    </source>
</evidence>
<keyword evidence="6" id="KW-1185">Reference proteome</keyword>
<protein>
    <submittedName>
        <fullName evidence="5">Cobalamin-binding protein</fullName>
    </submittedName>
</protein>
<feature type="domain" description="B12-binding" evidence="4">
    <location>
        <begin position="226"/>
        <end position="359"/>
    </location>
</feature>
<dbReference type="Proteomes" id="UP000800303">
    <property type="component" value="Unassembled WGS sequence"/>
</dbReference>
<name>A0ABX0F5B6_9BACL</name>
<comment type="caution">
    <text evidence="5">The sequence shown here is derived from an EMBL/GenBank/DDBJ whole genome shotgun (WGS) entry which is preliminary data.</text>
</comment>
<dbReference type="Gene3D" id="1.10.1240.10">
    <property type="entry name" value="Methionine synthase domain"/>
    <property type="match status" value="1"/>
</dbReference>